<keyword evidence="3" id="KW-1185">Reference proteome</keyword>
<reference evidence="2 3" key="1">
    <citation type="journal article" date="2022" name="Viruses">
        <title>Two Novel Lytic Bacteriophages Infecting Enterococcus spp. Are Promising Candidates for Targeted Antibacterial Therapy.</title>
        <authorList>
            <person name="Tkachev P.V."/>
            <person name="Pchelin I.M."/>
            <person name="Azarov D.V."/>
            <person name="Gorshkov A.N."/>
            <person name="Shamova O.V."/>
            <person name="Dmitriev A.V."/>
            <person name="Goncharov A.E."/>
        </authorList>
    </citation>
    <scope>NUCLEOTIDE SEQUENCE [LARGE SCALE GENOMIC DNA]</scope>
</reference>
<keyword evidence="1" id="KW-1133">Transmembrane helix</keyword>
<dbReference type="Proteomes" id="UP000827296">
    <property type="component" value="Segment"/>
</dbReference>
<feature type="transmembrane region" description="Helical" evidence="1">
    <location>
        <begin position="6"/>
        <end position="25"/>
    </location>
</feature>
<evidence type="ECO:0000256" key="1">
    <source>
        <dbReference type="SAM" id="Phobius"/>
    </source>
</evidence>
<protein>
    <submittedName>
        <fullName evidence="2">Uncharacterized protein</fullName>
    </submittedName>
</protein>
<name>A0AAE7WE87_9CAUD</name>
<feature type="transmembrane region" description="Helical" evidence="1">
    <location>
        <begin position="32"/>
        <end position="49"/>
    </location>
</feature>
<organism evidence="2 3">
    <name type="scientific">Enterococcus phage SSsP-1</name>
    <dbReference type="NCBI Taxonomy" id="2859527"/>
    <lineage>
        <taxon>Viruses</taxon>
        <taxon>Duplodnaviria</taxon>
        <taxon>Heunggongvirae</taxon>
        <taxon>Uroviricota</taxon>
        <taxon>Caudoviricetes</taxon>
        <taxon>Saphexavirus</taxon>
        <taxon>Saphexavirus SSsP1</taxon>
    </lineage>
</organism>
<sequence length="50" mass="5674">MEQSKYFVPFLISAVILGAIALTWLAVFMVDVFICVWFLICLAIFVWASS</sequence>
<evidence type="ECO:0000313" key="3">
    <source>
        <dbReference type="Proteomes" id="UP000827296"/>
    </source>
</evidence>
<keyword evidence="1" id="KW-0472">Membrane</keyword>
<dbReference type="EMBL" id="MZ333457">
    <property type="protein sequence ID" value="QYI86580.1"/>
    <property type="molecule type" value="Genomic_DNA"/>
</dbReference>
<proteinExistence type="predicted"/>
<accession>A0AAE7WE87</accession>
<keyword evidence="1" id="KW-0812">Transmembrane</keyword>
<evidence type="ECO:0000313" key="2">
    <source>
        <dbReference type="EMBL" id="QYI86580.1"/>
    </source>
</evidence>